<dbReference type="HAMAP" id="MF_00040">
    <property type="entry name" value="RRF"/>
    <property type="match status" value="1"/>
</dbReference>
<evidence type="ECO:0000313" key="5">
    <source>
        <dbReference type="EMBL" id="AMW05005.1"/>
    </source>
</evidence>
<evidence type="ECO:0000256" key="1">
    <source>
        <dbReference type="ARBA" id="ARBA00005912"/>
    </source>
</evidence>
<dbReference type="RefSeq" id="WP_026850725.1">
    <property type="nucleotide sequence ID" value="NZ_CP011454.1"/>
</dbReference>
<dbReference type="GO" id="GO:0043023">
    <property type="term" value="F:ribosomal large subunit binding"/>
    <property type="evidence" value="ECO:0007669"/>
    <property type="project" value="TreeGrafter"/>
</dbReference>
<dbReference type="Gene3D" id="1.10.132.20">
    <property type="entry name" value="Ribosome-recycling factor"/>
    <property type="match status" value="1"/>
</dbReference>
<dbReference type="InterPro" id="IPR023584">
    <property type="entry name" value="Ribosome_recyc_fac_dom"/>
</dbReference>
<dbReference type="CDD" id="cd00520">
    <property type="entry name" value="RRF"/>
    <property type="match status" value="1"/>
</dbReference>
<evidence type="ECO:0000256" key="3">
    <source>
        <dbReference type="HAMAP-Rule" id="MF_00040"/>
    </source>
</evidence>
<dbReference type="FunFam" id="3.30.1360.40:FF:000001">
    <property type="entry name" value="Ribosome-recycling factor"/>
    <property type="match status" value="1"/>
</dbReference>
<keyword evidence="2 3" id="KW-0648">Protein biosynthesis</keyword>
<dbReference type="InterPro" id="IPR002661">
    <property type="entry name" value="Ribosome_recyc_fac"/>
</dbReference>
<dbReference type="KEGG" id="gph:GEMMAAP_09540"/>
<dbReference type="SUPFAM" id="SSF55194">
    <property type="entry name" value="Ribosome recycling factor, RRF"/>
    <property type="match status" value="1"/>
</dbReference>
<comment type="subcellular location">
    <subcellularLocation>
        <location evidence="3">Cytoplasm</location>
    </subcellularLocation>
</comment>
<evidence type="ECO:0000256" key="2">
    <source>
        <dbReference type="ARBA" id="ARBA00022917"/>
    </source>
</evidence>
<dbReference type="GO" id="GO:0005829">
    <property type="term" value="C:cytosol"/>
    <property type="evidence" value="ECO:0007669"/>
    <property type="project" value="GOC"/>
</dbReference>
<reference evidence="5 6" key="1">
    <citation type="journal article" date="2014" name="Proc. Natl. Acad. Sci. U.S.A.">
        <title>Functional type 2 photosynthetic reaction centers found in the rare bacterial phylum Gemmatimonadetes.</title>
        <authorList>
            <person name="Zeng Y."/>
            <person name="Feng F."/>
            <person name="Medova H."/>
            <person name="Dean J."/>
            <person name="Koblizek M."/>
        </authorList>
    </citation>
    <scope>NUCLEOTIDE SEQUENCE [LARGE SCALE GENOMIC DNA]</scope>
    <source>
        <strain evidence="5 6">AP64</strain>
    </source>
</reference>
<dbReference type="NCBIfam" id="TIGR00496">
    <property type="entry name" value="frr"/>
    <property type="match status" value="1"/>
</dbReference>
<dbReference type="Proteomes" id="UP000076404">
    <property type="component" value="Chromosome"/>
</dbReference>
<dbReference type="PANTHER" id="PTHR20982:SF3">
    <property type="entry name" value="MITOCHONDRIAL RIBOSOME RECYCLING FACTOR PSEUDO 1"/>
    <property type="match status" value="1"/>
</dbReference>
<comment type="function">
    <text evidence="3">Responsible for the release of ribosomes from messenger RNA at the termination of protein biosynthesis. May increase the efficiency of translation by recycling ribosomes from one round of translation to another.</text>
</comment>
<organism evidence="5 6">
    <name type="scientific">Gemmatimonas phototrophica</name>
    <dbReference type="NCBI Taxonomy" id="1379270"/>
    <lineage>
        <taxon>Bacteria</taxon>
        <taxon>Pseudomonadati</taxon>
        <taxon>Gemmatimonadota</taxon>
        <taxon>Gemmatimonadia</taxon>
        <taxon>Gemmatimonadales</taxon>
        <taxon>Gemmatimonadaceae</taxon>
        <taxon>Gemmatimonas</taxon>
    </lineage>
</organism>
<dbReference type="Gene3D" id="3.30.1360.40">
    <property type="match status" value="1"/>
</dbReference>
<feature type="domain" description="Ribosome recycling factor" evidence="4">
    <location>
        <begin position="23"/>
        <end position="182"/>
    </location>
</feature>
<evidence type="ECO:0000259" key="4">
    <source>
        <dbReference type="Pfam" id="PF01765"/>
    </source>
</evidence>
<dbReference type="AlphaFoldDB" id="A0A143BK93"/>
<dbReference type="Pfam" id="PF01765">
    <property type="entry name" value="RRF"/>
    <property type="match status" value="1"/>
</dbReference>
<keyword evidence="3" id="KW-0963">Cytoplasm</keyword>
<dbReference type="GO" id="GO:0002184">
    <property type="term" value="P:cytoplasmic translational termination"/>
    <property type="evidence" value="ECO:0007669"/>
    <property type="project" value="TreeGrafter"/>
</dbReference>
<protein>
    <recommendedName>
        <fullName evidence="3">Ribosome-recycling factor</fullName>
        <shortName evidence="3">RRF</shortName>
    </recommendedName>
    <alternativeName>
        <fullName evidence="3">Ribosome-releasing factor</fullName>
    </alternativeName>
</protein>
<reference evidence="5 6" key="2">
    <citation type="journal article" date="2016" name="Environ. Microbiol. Rep.">
        <title>Metagenomic evidence for the presence of phototrophic Gemmatimonadetes bacteria in diverse environments.</title>
        <authorList>
            <person name="Zeng Y."/>
            <person name="Baumbach J."/>
            <person name="Barbosa E.G."/>
            <person name="Azevedo V."/>
            <person name="Zhang C."/>
            <person name="Koblizek M."/>
        </authorList>
    </citation>
    <scope>NUCLEOTIDE SEQUENCE [LARGE SCALE GENOMIC DNA]</scope>
    <source>
        <strain evidence="5 6">AP64</strain>
    </source>
</reference>
<dbReference type="OrthoDB" id="9804006at2"/>
<accession>A0A143BK93</accession>
<dbReference type="eggNOG" id="COG0233">
    <property type="taxonomic scope" value="Bacteria"/>
</dbReference>
<dbReference type="InterPro" id="IPR036191">
    <property type="entry name" value="RRF_sf"/>
</dbReference>
<dbReference type="PANTHER" id="PTHR20982">
    <property type="entry name" value="RIBOSOME RECYCLING FACTOR"/>
    <property type="match status" value="1"/>
</dbReference>
<evidence type="ECO:0000313" key="6">
    <source>
        <dbReference type="Proteomes" id="UP000076404"/>
    </source>
</evidence>
<proteinExistence type="inferred from homology"/>
<comment type="similarity">
    <text evidence="1 3">Belongs to the RRF family.</text>
</comment>
<sequence length="184" mass="20315">MSTIAQILKDAKAGMEKALDNTKREFSGVRTGKASPNMLDTIRVEAYGALVPLNQVASVSAPEPRILLVTPFDKGQAKAIEKAIRESDLGLDPAHQNGVIRVPLPSMTEQRRKELAKVLHKQAEDGKIAIRHARTDARDKIKKVDGVSEDDKKHAEKDLQKVHDDEIAKLEVLLKAKEAEIMEV</sequence>
<gene>
    <name evidence="3 5" type="primary">frr</name>
    <name evidence="5" type="ORF">GEMMAAP_09540</name>
</gene>
<dbReference type="STRING" id="1379270.GEMMAAP_09540"/>
<dbReference type="EMBL" id="CP011454">
    <property type="protein sequence ID" value="AMW05005.1"/>
    <property type="molecule type" value="Genomic_DNA"/>
</dbReference>
<name>A0A143BK93_9BACT</name>
<keyword evidence="6" id="KW-1185">Reference proteome</keyword>